<dbReference type="GO" id="GO:0016477">
    <property type="term" value="P:cell migration"/>
    <property type="evidence" value="ECO:0007669"/>
    <property type="project" value="TreeGrafter"/>
</dbReference>
<evidence type="ECO:0000259" key="8">
    <source>
        <dbReference type="PROSITE" id="PS50002"/>
    </source>
</evidence>
<dbReference type="InterPro" id="IPR036028">
    <property type="entry name" value="SH3-like_dom_sf"/>
</dbReference>
<dbReference type="GO" id="GO:0008270">
    <property type="term" value="F:zinc ion binding"/>
    <property type="evidence" value="ECO:0007669"/>
    <property type="project" value="UniProtKB-KW"/>
</dbReference>
<keyword evidence="14" id="KW-1185">Reference proteome</keyword>
<organism evidence="13 14">
    <name type="scientific">Intoshia linei</name>
    <dbReference type="NCBI Taxonomy" id="1819745"/>
    <lineage>
        <taxon>Eukaryota</taxon>
        <taxon>Metazoa</taxon>
        <taxon>Spiralia</taxon>
        <taxon>Lophotrochozoa</taxon>
        <taxon>Mesozoa</taxon>
        <taxon>Orthonectida</taxon>
        <taxon>Rhopaluridae</taxon>
        <taxon>Intoshia</taxon>
    </lineage>
</organism>
<evidence type="ECO:0000259" key="7">
    <source>
        <dbReference type="PROSITE" id="PS50001"/>
    </source>
</evidence>
<evidence type="ECO:0000259" key="10">
    <source>
        <dbReference type="PROSITE" id="PS50010"/>
    </source>
</evidence>
<evidence type="ECO:0000256" key="3">
    <source>
        <dbReference type="ARBA" id="ARBA00022771"/>
    </source>
</evidence>
<keyword evidence="2" id="KW-0344">Guanine-nucleotide releasing factor</keyword>
<keyword evidence="3" id="KW-0862">Zinc</keyword>
<dbReference type="InterPro" id="IPR002219">
    <property type="entry name" value="PKC_DAG/PE"/>
</dbReference>
<proteinExistence type="predicted"/>
<dbReference type="SMART" id="SM00033">
    <property type="entry name" value="CH"/>
    <property type="match status" value="1"/>
</dbReference>
<feature type="domain" description="DH" evidence="10">
    <location>
        <begin position="195"/>
        <end position="375"/>
    </location>
</feature>
<dbReference type="Gene3D" id="1.20.900.10">
    <property type="entry name" value="Dbl homology (DH) domain"/>
    <property type="match status" value="1"/>
</dbReference>
<dbReference type="GO" id="GO:0005085">
    <property type="term" value="F:guanyl-nucleotide exchange factor activity"/>
    <property type="evidence" value="ECO:0007669"/>
    <property type="project" value="UniProtKB-KW"/>
</dbReference>
<reference evidence="13 14" key="1">
    <citation type="submission" date="2016-04" db="EMBL/GenBank/DDBJ databases">
        <title>The genome of Intoshia linei affirms orthonectids as highly simplified spiralians.</title>
        <authorList>
            <person name="Mikhailov K.V."/>
            <person name="Slusarev G.S."/>
            <person name="Nikitin M.A."/>
            <person name="Logacheva M.D."/>
            <person name="Penin A."/>
            <person name="Aleoshin V."/>
            <person name="Panchin Y.V."/>
        </authorList>
    </citation>
    <scope>NUCLEOTIDE SEQUENCE [LARGE SCALE GENOMIC DNA]</scope>
    <source>
        <strain evidence="13">Intl2013</strain>
        <tissue evidence="13">Whole animal</tissue>
    </source>
</reference>
<protein>
    <submittedName>
        <fullName evidence="13">Guanine nucleotide exchange factor VAV2</fullName>
    </submittedName>
</protein>
<dbReference type="Gene3D" id="1.10.418.10">
    <property type="entry name" value="Calponin-like domain"/>
    <property type="match status" value="1"/>
</dbReference>
<dbReference type="CDD" id="cd21201">
    <property type="entry name" value="CH_VAV"/>
    <property type="match status" value="1"/>
</dbReference>
<dbReference type="InterPro" id="IPR036860">
    <property type="entry name" value="SH2_dom_sf"/>
</dbReference>
<dbReference type="InterPro" id="IPR001849">
    <property type="entry name" value="PH_domain"/>
</dbReference>
<dbReference type="InterPro" id="IPR011993">
    <property type="entry name" value="PH-like_dom_sf"/>
</dbReference>
<feature type="domain" description="SH3" evidence="8">
    <location>
        <begin position="607"/>
        <end position="671"/>
    </location>
</feature>
<dbReference type="Pfam" id="PF00307">
    <property type="entry name" value="CH"/>
    <property type="match status" value="1"/>
</dbReference>
<accession>A0A177B851</accession>
<dbReference type="Pfam" id="PF00017">
    <property type="entry name" value="SH2"/>
    <property type="match status" value="1"/>
</dbReference>
<dbReference type="PROSITE" id="PS50010">
    <property type="entry name" value="DH_2"/>
    <property type="match status" value="1"/>
</dbReference>
<evidence type="ECO:0000259" key="12">
    <source>
        <dbReference type="PROSITE" id="PS50081"/>
    </source>
</evidence>
<dbReference type="InterPro" id="IPR055251">
    <property type="entry name" value="SOS1_NGEF_PH"/>
</dbReference>
<dbReference type="PROSITE" id="PS50021">
    <property type="entry name" value="CH"/>
    <property type="match status" value="1"/>
</dbReference>
<feature type="domain" description="SH2" evidence="7">
    <location>
        <begin position="684"/>
        <end position="780"/>
    </location>
</feature>
<dbReference type="SUPFAM" id="SSF48065">
    <property type="entry name" value="DBL homology domain (DH-domain)"/>
    <property type="match status" value="1"/>
</dbReference>
<evidence type="ECO:0000259" key="11">
    <source>
        <dbReference type="PROSITE" id="PS50021"/>
    </source>
</evidence>
<feature type="domain" description="Calponin-homology (CH)" evidence="11">
    <location>
        <begin position="3"/>
        <end position="122"/>
    </location>
</feature>
<evidence type="ECO:0000313" key="13">
    <source>
        <dbReference type="EMBL" id="OAF70310.1"/>
    </source>
</evidence>
<sequence length="869" mass="99923">MQIDEWIYCYKWLLKCKVLPPGHNLIDTDNADAFHLAQLLRDGVLLIHLLNTLSPQIINMNDVIRKPGLSRFLSLRNIRMFLQTCKTHFGLKETDLFTPEDLFDVKNFAKVICTLSKLSRLSSVQDLSQGGFPPGNTVAKFDPGYYNTLEELANEHEVVTSSNPYDYTETGNDIYGSLVDSAVPVELAVLKPKNEIEYCMEEIVITEKSYINTLEMIVSGFDRPLEYVLDTEDHTLLFHLIRDLLAIHTGFYADLKKCIASRDNNEIATVFLDWQPKFLIYGNFCGKLDICLKRLQEIKKQNDSVSHSIQQCEKLQNNGKFTLNSILLVPMQRVLKYHLLIKGLIKFNVKVSADVVKLTASLESLKDLATYVNECTRDVEAIEAILNIDKSIFGLKLPNDSTTLKDYGKIIKDGPLKFRTENDKKFHSRYIFLFNKLVLVCKPRGDTFLYKMSVSCKNMHFSDQPDILKQKSVKYVLVCSTYLEWNSYFALKNSDGMEYFFVTKLEEEKRKWENAFSKVYDILHPSGYLSNKDEFDLESIASPAYCDVCQKLLNGCFFQGYRGKKSGITCHKDCITMQEKSVSVPPLPPRRPEIISTTSSASPQLKNNAKTVFSIMEYNGFPPPPDKKETLRFNINQEITNVDTENLTWWRGTIDNRTGYFPSNFIVDVAEKSTENSAFKKYSWFVGDMGRIESKKRLESTPSGTFMVRISTNPSRLGELAISIKFDDTTNHIRIIKESHHYYIADCLTFPSIPSLIVYYQTNSLKYNFCELDTTLLFPYNEYLHRNSSQIKIVDIHDYVFTKLFFDEYVLQTGVVKKVYTPVSEFDLCLKYGELVLVLGKETHQRDMWRGVSNGFIGFFPKDFINSLC</sequence>
<dbReference type="Pfam" id="PF22697">
    <property type="entry name" value="SOS1_NGEF_PH"/>
    <property type="match status" value="1"/>
</dbReference>
<dbReference type="PANTHER" id="PTHR45818:SF3">
    <property type="entry name" value="PROTEIN VAV"/>
    <property type="match status" value="1"/>
</dbReference>
<feature type="domain" description="Phorbol-ester/DAG-type" evidence="12">
    <location>
        <begin position="532"/>
        <end position="582"/>
    </location>
</feature>
<gene>
    <name evidence="13" type="ORF">A3Q56_01923</name>
</gene>
<dbReference type="Pfam" id="PF00621">
    <property type="entry name" value="RhoGEF"/>
    <property type="match status" value="1"/>
</dbReference>
<dbReference type="SMART" id="SM00326">
    <property type="entry name" value="SH3"/>
    <property type="match status" value="2"/>
</dbReference>
<dbReference type="SMART" id="SM00325">
    <property type="entry name" value="RhoGEF"/>
    <property type="match status" value="1"/>
</dbReference>
<evidence type="ECO:0000259" key="9">
    <source>
        <dbReference type="PROSITE" id="PS50003"/>
    </source>
</evidence>
<dbReference type="InterPro" id="IPR000980">
    <property type="entry name" value="SH2"/>
</dbReference>
<dbReference type="SUPFAM" id="SSF47576">
    <property type="entry name" value="Calponin-homology domain, CH-domain"/>
    <property type="match status" value="1"/>
</dbReference>
<dbReference type="EMBL" id="LWCA01000162">
    <property type="protein sequence ID" value="OAF70310.1"/>
    <property type="molecule type" value="Genomic_DNA"/>
</dbReference>
<dbReference type="PROSITE" id="PS50001">
    <property type="entry name" value="SH2"/>
    <property type="match status" value="1"/>
</dbReference>
<evidence type="ECO:0000256" key="1">
    <source>
        <dbReference type="ARBA" id="ARBA00022443"/>
    </source>
</evidence>
<dbReference type="OrthoDB" id="5340910at2759"/>
<dbReference type="PRINTS" id="PR00401">
    <property type="entry name" value="SH2DOMAIN"/>
</dbReference>
<dbReference type="SMART" id="SM00252">
    <property type="entry name" value="SH2"/>
    <property type="match status" value="1"/>
</dbReference>
<name>A0A177B851_9BILA</name>
<dbReference type="InterPro" id="IPR001715">
    <property type="entry name" value="CH_dom"/>
</dbReference>
<dbReference type="Gene3D" id="2.30.30.40">
    <property type="entry name" value="SH3 Domains"/>
    <property type="match status" value="2"/>
</dbReference>
<dbReference type="Proteomes" id="UP000078046">
    <property type="component" value="Unassembled WGS sequence"/>
</dbReference>
<dbReference type="CDD" id="cd00160">
    <property type="entry name" value="RhoGEF"/>
    <property type="match status" value="1"/>
</dbReference>
<dbReference type="InterPro" id="IPR036872">
    <property type="entry name" value="CH_dom_sf"/>
</dbReference>
<evidence type="ECO:0000256" key="5">
    <source>
        <dbReference type="PROSITE-ProRule" id="PRU00191"/>
    </source>
</evidence>
<dbReference type="InterPro" id="IPR000219">
    <property type="entry name" value="DH_dom"/>
</dbReference>
<keyword evidence="4 5" id="KW-0727">SH2 domain</keyword>
<dbReference type="PROSITE" id="PS50003">
    <property type="entry name" value="PH_DOMAIN"/>
    <property type="match status" value="1"/>
</dbReference>
<comment type="caution">
    <text evidence="13">The sequence shown here is derived from an EMBL/GenBank/DDBJ whole genome shotgun (WGS) entry which is preliminary data.</text>
</comment>
<feature type="domain" description="PH" evidence="9">
    <location>
        <begin position="409"/>
        <end position="521"/>
    </location>
</feature>
<dbReference type="PANTHER" id="PTHR45818">
    <property type="entry name" value="PROTEIN VAV"/>
    <property type="match status" value="1"/>
</dbReference>
<dbReference type="PROSITE" id="PS50081">
    <property type="entry name" value="ZF_DAG_PE_2"/>
    <property type="match status" value="1"/>
</dbReference>
<dbReference type="SMART" id="SM00233">
    <property type="entry name" value="PH"/>
    <property type="match status" value="1"/>
</dbReference>
<dbReference type="InterPro" id="IPR035899">
    <property type="entry name" value="DBL_dom_sf"/>
</dbReference>
<dbReference type="Gene3D" id="2.30.29.30">
    <property type="entry name" value="Pleckstrin-homology domain (PH domain)/Phosphotyrosine-binding domain (PTB)"/>
    <property type="match status" value="1"/>
</dbReference>
<keyword evidence="3" id="KW-0479">Metal-binding</keyword>
<feature type="domain" description="SH3" evidence="8">
    <location>
        <begin position="809"/>
        <end position="869"/>
    </location>
</feature>
<dbReference type="InterPro" id="IPR001452">
    <property type="entry name" value="SH3_domain"/>
</dbReference>
<evidence type="ECO:0000313" key="14">
    <source>
        <dbReference type="Proteomes" id="UP000078046"/>
    </source>
</evidence>
<evidence type="ECO:0000256" key="6">
    <source>
        <dbReference type="PROSITE-ProRule" id="PRU00192"/>
    </source>
</evidence>
<keyword evidence="1 6" id="KW-0728">SH3 domain</keyword>
<evidence type="ECO:0000256" key="4">
    <source>
        <dbReference type="ARBA" id="ARBA00022999"/>
    </source>
</evidence>
<dbReference type="SUPFAM" id="SSF50044">
    <property type="entry name" value="SH3-domain"/>
    <property type="match status" value="2"/>
</dbReference>
<dbReference type="SUPFAM" id="SSF50729">
    <property type="entry name" value="PH domain-like"/>
    <property type="match status" value="1"/>
</dbReference>
<evidence type="ECO:0000256" key="2">
    <source>
        <dbReference type="ARBA" id="ARBA00022658"/>
    </source>
</evidence>
<dbReference type="PROSITE" id="PS50002">
    <property type="entry name" value="SH3"/>
    <property type="match status" value="2"/>
</dbReference>
<dbReference type="SUPFAM" id="SSF55550">
    <property type="entry name" value="SH2 domain"/>
    <property type="match status" value="1"/>
</dbReference>
<dbReference type="GO" id="GO:0005737">
    <property type="term" value="C:cytoplasm"/>
    <property type="evidence" value="ECO:0007669"/>
    <property type="project" value="TreeGrafter"/>
</dbReference>
<dbReference type="Gene3D" id="3.30.505.10">
    <property type="entry name" value="SH2 domain"/>
    <property type="match status" value="1"/>
</dbReference>
<dbReference type="Gene3D" id="3.30.60.20">
    <property type="match status" value="1"/>
</dbReference>
<keyword evidence="3" id="KW-0863">Zinc-finger</keyword>
<dbReference type="AlphaFoldDB" id="A0A177B851"/>